<evidence type="ECO:0000313" key="8">
    <source>
        <dbReference type="Proteomes" id="UP000267342"/>
    </source>
</evidence>
<dbReference type="Gene3D" id="3.20.20.60">
    <property type="entry name" value="Phosphoenolpyruvate-binding domains"/>
    <property type="match status" value="1"/>
</dbReference>
<feature type="binding site" evidence="5">
    <location>
        <position position="130"/>
    </location>
    <ligand>
        <name>Mg(2+)</name>
        <dbReference type="ChEBI" id="CHEBI:18420"/>
    </ligand>
</feature>
<proteinExistence type="predicted"/>
<evidence type="ECO:0000259" key="6">
    <source>
        <dbReference type="Pfam" id="PF03328"/>
    </source>
</evidence>
<evidence type="ECO:0000256" key="1">
    <source>
        <dbReference type="ARBA" id="ARBA00001946"/>
    </source>
</evidence>
<dbReference type="AlphaFoldDB" id="A0A348HCJ2"/>
<dbReference type="PIRSF" id="PIRSF015582">
    <property type="entry name" value="Cit_lyase_B"/>
    <property type="match status" value="1"/>
</dbReference>
<feature type="binding site" evidence="4">
    <location>
        <position position="130"/>
    </location>
    <ligand>
        <name>substrate</name>
    </ligand>
</feature>
<keyword evidence="3 5" id="KW-0460">Magnesium</keyword>
<feature type="domain" description="HpcH/HpaI aldolase/citrate lyase" evidence="6">
    <location>
        <begin position="7"/>
        <end position="224"/>
    </location>
</feature>
<dbReference type="InterPro" id="IPR040442">
    <property type="entry name" value="Pyrv_kinase-like_dom_sf"/>
</dbReference>
<dbReference type="GO" id="GO:0016829">
    <property type="term" value="F:lyase activity"/>
    <property type="evidence" value="ECO:0007669"/>
    <property type="project" value="UniProtKB-KW"/>
</dbReference>
<dbReference type="KEGG" id="zpl:ZBT109_0556"/>
<dbReference type="SUPFAM" id="SSF51621">
    <property type="entry name" value="Phosphoenolpyruvate/pyruvate domain"/>
    <property type="match status" value="1"/>
</dbReference>
<name>A0A348HCJ2_9GAMM</name>
<dbReference type="EMBL" id="AP018933">
    <property type="protein sequence ID" value="BBG29344.1"/>
    <property type="molecule type" value="Genomic_DNA"/>
</dbReference>
<reference evidence="7 8" key="1">
    <citation type="submission" date="2018-09" db="EMBL/GenBank/DDBJ databases">
        <title>Zymobacter palmae IAM14233 (=T109) whole genome analysis.</title>
        <authorList>
            <person name="Yanase H."/>
        </authorList>
    </citation>
    <scope>NUCLEOTIDE SEQUENCE [LARGE SCALE GENOMIC DNA]</scope>
    <source>
        <strain evidence="7 8">IAM14233</strain>
    </source>
</reference>
<keyword evidence="7" id="KW-0456">Lyase</keyword>
<dbReference type="PANTHER" id="PTHR32308">
    <property type="entry name" value="LYASE BETA SUBUNIT, PUTATIVE (AFU_ORTHOLOGUE AFUA_4G13030)-RELATED"/>
    <property type="match status" value="1"/>
</dbReference>
<dbReference type="InterPro" id="IPR005000">
    <property type="entry name" value="Aldolase/citrate-lyase_domain"/>
</dbReference>
<dbReference type="GO" id="GO:0000287">
    <property type="term" value="F:magnesium ion binding"/>
    <property type="evidence" value="ECO:0007669"/>
    <property type="project" value="TreeGrafter"/>
</dbReference>
<dbReference type="PANTHER" id="PTHR32308:SF0">
    <property type="entry name" value="HPCH_HPAI ALDOLASE_CITRATE LYASE DOMAIN-CONTAINING PROTEIN"/>
    <property type="match status" value="1"/>
</dbReference>
<comment type="cofactor">
    <cofactor evidence="1">
        <name>Mg(2+)</name>
        <dbReference type="ChEBI" id="CHEBI:18420"/>
    </cofactor>
</comment>
<dbReference type="RefSeq" id="WP_038277951.1">
    <property type="nucleotide sequence ID" value="NZ_AP018933.1"/>
</dbReference>
<dbReference type="OrthoDB" id="6831788at2"/>
<dbReference type="STRING" id="1123510.GCA_000620025_01518"/>
<organism evidence="7 8">
    <name type="scientific">Zymobacter palmae</name>
    <dbReference type="NCBI Taxonomy" id="33074"/>
    <lineage>
        <taxon>Bacteria</taxon>
        <taxon>Pseudomonadati</taxon>
        <taxon>Pseudomonadota</taxon>
        <taxon>Gammaproteobacteria</taxon>
        <taxon>Oceanospirillales</taxon>
        <taxon>Halomonadaceae</taxon>
        <taxon>Zymobacter group</taxon>
        <taxon>Zymobacter</taxon>
    </lineage>
</organism>
<gene>
    <name evidence="7" type="ORF">ZBT109_0556</name>
</gene>
<accession>A0A348HCJ2</accession>
<dbReference type="InterPro" id="IPR015813">
    <property type="entry name" value="Pyrv/PenolPyrv_kinase-like_dom"/>
</dbReference>
<protein>
    <submittedName>
        <fullName evidence="7">Citrate lyase beta subunit</fullName>
    </submittedName>
</protein>
<dbReference type="Proteomes" id="UP000267342">
    <property type="component" value="Chromosome"/>
</dbReference>
<keyword evidence="8" id="KW-1185">Reference proteome</keyword>
<evidence type="ECO:0000256" key="4">
    <source>
        <dbReference type="PIRSR" id="PIRSR015582-1"/>
    </source>
</evidence>
<keyword evidence="2 5" id="KW-0479">Metal-binding</keyword>
<sequence>MRIKKYRSMLYVPGNNPAMVQQATIYGADSVLLDLEDAIAPDEKDAARDLLRHHIPLLDRENCVLTVRVNGLDTPLGEQDVRAMVPLQLDAIRVPKVESAVAMQQLDALITELEREHGITQPVEIHAMIETARGVMNAADIATSTPRISALTFGAQDLLADLGLRRTDRAGLTFPRGQILMAAKAARLHVLDTPFIDIEDEDGLRASAEEAKSLGFTGKAVINPRQIDIVNQVFSPSPEEVTHAIRVVGSFNAHKAAGSGVFALDGKMVDRPVVEQAITVLRLADIDPATL</sequence>
<feature type="binding site" evidence="4">
    <location>
        <position position="68"/>
    </location>
    <ligand>
        <name>substrate</name>
    </ligand>
</feature>
<dbReference type="InterPro" id="IPR011206">
    <property type="entry name" value="Citrate_lyase_beta/mcl1/mcl2"/>
</dbReference>
<dbReference type="Pfam" id="PF03328">
    <property type="entry name" value="HpcH_HpaI"/>
    <property type="match status" value="1"/>
</dbReference>
<dbReference type="GO" id="GO:0006107">
    <property type="term" value="P:oxaloacetate metabolic process"/>
    <property type="evidence" value="ECO:0007669"/>
    <property type="project" value="TreeGrafter"/>
</dbReference>
<evidence type="ECO:0000256" key="2">
    <source>
        <dbReference type="ARBA" id="ARBA00022723"/>
    </source>
</evidence>
<evidence type="ECO:0000256" key="3">
    <source>
        <dbReference type="ARBA" id="ARBA00022842"/>
    </source>
</evidence>
<evidence type="ECO:0000256" key="5">
    <source>
        <dbReference type="PIRSR" id="PIRSR015582-2"/>
    </source>
</evidence>
<feature type="binding site" evidence="5">
    <location>
        <position position="157"/>
    </location>
    <ligand>
        <name>Mg(2+)</name>
        <dbReference type="ChEBI" id="CHEBI:18420"/>
    </ligand>
</feature>
<evidence type="ECO:0000313" key="7">
    <source>
        <dbReference type="EMBL" id="BBG29344.1"/>
    </source>
</evidence>